<keyword evidence="4 6" id="KW-1133">Transmembrane helix</keyword>
<evidence type="ECO:0000256" key="4">
    <source>
        <dbReference type="ARBA" id="ARBA00022989"/>
    </source>
</evidence>
<feature type="transmembrane region" description="Helical" evidence="6">
    <location>
        <begin position="34"/>
        <end position="52"/>
    </location>
</feature>
<protein>
    <submittedName>
        <fullName evidence="7">Cytochrome c oxidase assembly protein</fullName>
    </submittedName>
</protein>
<sequence>MIILRVLIALIGVAYLMAAWRQRRHGTSWPVSRTALFIGGIVTLEFGLSPQLMHYAHDDVHMHMFQHLLIGMYAPLALVFARPMTLLLKTLTPAQSRHVVAFLANRLVRLWCHPLTSAVFNVGGMALLYLTGLYALQLHTPSLSLLVHLHFIVAGCLFTWAVAGPDPAPHRPSLSTRFAVLVSAMACHAVLGKWMYFVEAPVIAGATTMHIQHAAQWMFYGGELAEAVLVFVLVRQWLAKPVTGAHQAPTTALSAERRSSMGVS</sequence>
<feature type="transmembrane region" description="Helical" evidence="6">
    <location>
        <begin position="115"/>
        <end position="136"/>
    </location>
</feature>
<keyword evidence="2" id="KW-1003">Cell membrane</keyword>
<keyword evidence="3 6" id="KW-0812">Transmembrane</keyword>
<evidence type="ECO:0000313" key="7">
    <source>
        <dbReference type="EMBL" id="MDR5896356.1"/>
    </source>
</evidence>
<proteinExistence type="predicted"/>
<feature type="transmembrane region" description="Helical" evidence="6">
    <location>
        <begin position="217"/>
        <end position="234"/>
    </location>
</feature>
<feature type="transmembrane region" description="Helical" evidence="6">
    <location>
        <begin position="64"/>
        <end position="81"/>
    </location>
</feature>
<name>A0ABU1GWD3_9GAMM</name>
<evidence type="ECO:0000256" key="5">
    <source>
        <dbReference type="ARBA" id="ARBA00023136"/>
    </source>
</evidence>
<evidence type="ECO:0000256" key="2">
    <source>
        <dbReference type="ARBA" id="ARBA00022475"/>
    </source>
</evidence>
<comment type="caution">
    <text evidence="7">The sequence shown here is derived from an EMBL/GenBank/DDBJ whole genome shotgun (WGS) entry which is preliminary data.</text>
</comment>
<accession>A0ABU1GWD3</accession>
<evidence type="ECO:0000256" key="1">
    <source>
        <dbReference type="ARBA" id="ARBA00004651"/>
    </source>
</evidence>
<dbReference type="Pfam" id="PF09678">
    <property type="entry name" value="Caa3_CtaG"/>
    <property type="match status" value="1"/>
</dbReference>
<comment type="subcellular location">
    <subcellularLocation>
        <location evidence="1">Cell membrane</location>
        <topology evidence="1">Multi-pass membrane protein</topology>
    </subcellularLocation>
</comment>
<feature type="transmembrane region" description="Helical" evidence="6">
    <location>
        <begin position="142"/>
        <end position="162"/>
    </location>
</feature>
<dbReference type="EMBL" id="JARWAO010000005">
    <property type="protein sequence ID" value="MDR5896356.1"/>
    <property type="molecule type" value="Genomic_DNA"/>
</dbReference>
<evidence type="ECO:0000256" key="3">
    <source>
        <dbReference type="ARBA" id="ARBA00022692"/>
    </source>
</evidence>
<organism evidence="7 8">
    <name type="scientific">Larsenimonas suaedae</name>
    <dbReference type="NCBI Taxonomy" id="1851019"/>
    <lineage>
        <taxon>Bacteria</taxon>
        <taxon>Pseudomonadati</taxon>
        <taxon>Pseudomonadota</taxon>
        <taxon>Gammaproteobacteria</taxon>
        <taxon>Oceanospirillales</taxon>
        <taxon>Halomonadaceae</taxon>
        <taxon>Larsenimonas</taxon>
    </lineage>
</organism>
<dbReference type="InterPro" id="IPR019108">
    <property type="entry name" value="Caa3_assmbl_CtaG-rel"/>
</dbReference>
<evidence type="ECO:0000256" key="6">
    <source>
        <dbReference type="SAM" id="Phobius"/>
    </source>
</evidence>
<keyword evidence="5 6" id="KW-0472">Membrane</keyword>
<gene>
    <name evidence="7" type="ORF">QC825_09760</name>
</gene>
<reference evidence="7 8" key="1">
    <citation type="submission" date="2023-04" db="EMBL/GenBank/DDBJ databases">
        <title>A long-awaited taxogenomic arrangement of the family Halomonadaceae.</title>
        <authorList>
            <person name="De La Haba R."/>
            <person name="Chuvochina M."/>
            <person name="Wittouck S."/>
            <person name="Arahal D.R."/>
            <person name="Sanchez-Porro C."/>
            <person name="Hugenholtz P."/>
            <person name="Ventosa A."/>
        </authorList>
    </citation>
    <scope>NUCLEOTIDE SEQUENCE [LARGE SCALE GENOMIC DNA]</scope>
    <source>
        <strain evidence="7 8">DSM 22428</strain>
    </source>
</reference>
<evidence type="ECO:0000313" key="8">
    <source>
        <dbReference type="Proteomes" id="UP001269375"/>
    </source>
</evidence>
<dbReference type="Proteomes" id="UP001269375">
    <property type="component" value="Unassembled WGS sequence"/>
</dbReference>
<feature type="transmembrane region" description="Helical" evidence="6">
    <location>
        <begin position="6"/>
        <end position="22"/>
    </location>
</feature>
<keyword evidence="8" id="KW-1185">Reference proteome</keyword>
<dbReference type="RefSeq" id="WP_251593917.1">
    <property type="nucleotide sequence ID" value="NZ_JAMLJI010000003.1"/>
</dbReference>
<feature type="transmembrane region" description="Helical" evidence="6">
    <location>
        <begin position="174"/>
        <end position="197"/>
    </location>
</feature>